<evidence type="ECO:0000313" key="3">
    <source>
        <dbReference type="Proteomes" id="UP001307889"/>
    </source>
</evidence>
<feature type="region of interest" description="Disordered" evidence="1">
    <location>
        <begin position="1"/>
        <end position="24"/>
    </location>
</feature>
<feature type="region of interest" description="Disordered" evidence="1">
    <location>
        <begin position="63"/>
        <end position="88"/>
    </location>
</feature>
<evidence type="ECO:0000256" key="1">
    <source>
        <dbReference type="SAM" id="MobiDB-lite"/>
    </source>
</evidence>
<sequence>MRASLHVSRESSPAVPRLSFEKNEKTPRLVRVPGGVSIRNYNLARTAVPERIAWDNFAPFDQMFDKRKEPPTEREAPGSRSIREAERL</sequence>
<dbReference type="Proteomes" id="UP001307889">
    <property type="component" value="Chromosome 4"/>
</dbReference>
<protein>
    <submittedName>
        <fullName evidence="2">Uncharacterized protein</fullName>
    </submittedName>
</protein>
<gene>
    <name evidence="2" type="ORF">NTJ_06352</name>
</gene>
<proteinExistence type="predicted"/>
<name>A0ABN7ANA1_9HEMI</name>
<dbReference type="EMBL" id="AP028912">
    <property type="protein sequence ID" value="BES93543.1"/>
    <property type="molecule type" value="Genomic_DNA"/>
</dbReference>
<evidence type="ECO:0000313" key="2">
    <source>
        <dbReference type="EMBL" id="BES93543.1"/>
    </source>
</evidence>
<reference evidence="2 3" key="1">
    <citation type="submission" date="2023-09" db="EMBL/GenBank/DDBJ databases">
        <title>Nesidiocoris tenuis whole genome shotgun sequence.</title>
        <authorList>
            <person name="Shibata T."/>
            <person name="Shimoda M."/>
            <person name="Kobayashi T."/>
            <person name="Uehara T."/>
        </authorList>
    </citation>
    <scope>NUCLEOTIDE SEQUENCE [LARGE SCALE GENOMIC DNA]</scope>
    <source>
        <strain evidence="2 3">Japan</strain>
    </source>
</reference>
<organism evidence="2 3">
    <name type="scientific">Nesidiocoris tenuis</name>
    <dbReference type="NCBI Taxonomy" id="355587"/>
    <lineage>
        <taxon>Eukaryota</taxon>
        <taxon>Metazoa</taxon>
        <taxon>Ecdysozoa</taxon>
        <taxon>Arthropoda</taxon>
        <taxon>Hexapoda</taxon>
        <taxon>Insecta</taxon>
        <taxon>Pterygota</taxon>
        <taxon>Neoptera</taxon>
        <taxon>Paraneoptera</taxon>
        <taxon>Hemiptera</taxon>
        <taxon>Heteroptera</taxon>
        <taxon>Panheteroptera</taxon>
        <taxon>Cimicomorpha</taxon>
        <taxon>Miridae</taxon>
        <taxon>Dicyphina</taxon>
        <taxon>Nesidiocoris</taxon>
    </lineage>
</organism>
<accession>A0ABN7ANA1</accession>
<keyword evidence="3" id="KW-1185">Reference proteome</keyword>